<evidence type="ECO:0000313" key="9">
    <source>
        <dbReference type="RefSeq" id="XP_008793501.2"/>
    </source>
</evidence>
<reference evidence="9" key="2">
    <citation type="submission" date="2025-08" db="UniProtKB">
        <authorList>
            <consortium name="RefSeq"/>
        </authorList>
    </citation>
    <scope>IDENTIFICATION</scope>
    <source>
        <tissue evidence="9">Young leaves</tissue>
    </source>
</reference>
<dbReference type="Proteomes" id="UP000228380">
    <property type="component" value="Chromosome 8"/>
</dbReference>
<evidence type="ECO:0000256" key="6">
    <source>
        <dbReference type="ARBA" id="ARBA00035023"/>
    </source>
</evidence>
<dbReference type="SMART" id="SM01150">
    <property type="entry name" value="DUF1338"/>
    <property type="match status" value="1"/>
</dbReference>
<gene>
    <name evidence="9" type="primary">LOC103709778</name>
</gene>
<accession>A0A8B7C7N6</accession>
<comment type="similarity">
    <text evidence="5">Belongs to the 2-oxoadipate dioxygenase/decarboxylase family.</text>
</comment>
<dbReference type="PANTHER" id="PTHR31136:SF5">
    <property type="entry name" value="2-OXOADIPATE DIOXYGENASE_DECARBOXYLASE, CHLOROPLASTIC"/>
    <property type="match status" value="1"/>
</dbReference>
<dbReference type="KEGG" id="pda:103709778"/>
<dbReference type="Gene3D" id="3.10.180.50">
    <property type="match status" value="1"/>
</dbReference>
<dbReference type="AlphaFoldDB" id="A0A8B7C7N6"/>
<dbReference type="EC" id="1.13.11.93" evidence="6"/>
<evidence type="ECO:0000256" key="2">
    <source>
        <dbReference type="ARBA" id="ARBA00022964"/>
    </source>
</evidence>
<evidence type="ECO:0000313" key="8">
    <source>
        <dbReference type="Proteomes" id="UP000228380"/>
    </source>
</evidence>
<evidence type="ECO:0000256" key="7">
    <source>
        <dbReference type="ARBA" id="ARBA00035045"/>
    </source>
</evidence>
<evidence type="ECO:0000256" key="1">
    <source>
        <dbReference type="ARBA" id="ARBA00001954"/>
    </source>
</evidence>
<organism evidence="8 9">
    <name type="scientific">Phoenix dactylifera</name>
    <name type="common">Date palm</name>
    <dbReference type="NCBI Taxonomy" id="42345"/>
    <lineage>
        <taxon>Eukaryota</taxon>
        <taxon>Viridiplantae</taxon>
        <taxon>Streptophyta</taxon>
        <taxon>Embryophyta</taxon>
        <taxon>Tracheophyta</taxon>
        <taxon>Spermatophyta</taxon>
        <taxon>Magnoliopsida</taxon>
        <taxon>Liliopsida</taxon>
        <taxon>Arecaceae</taxon>
        <taxon>Coryphoideae</taxon>
        <taxon>Phoeniceae</taxon>
        <taxon>Phoenix</taxon>
    </lineage>
</organism>
<keyword evidence="8" id="KW-1185">Reference proteome</keyword>
<evidence type="ECO:0000256" key="5">
    <source>
        <dbReference type="ARBA" id="ARBA00035013"/>
    </source>
</evidence>
<dbReference type="CDD" id="cd16350">
    <property type="entry name" value="VOC_like"/>
    <property type="match status" value="1"/>
</dbReference>
<name>A0A8B7C7N6_PHODC</name>
<proteinExistence type="inferred from homology"/>
<dbReference type="Pfam" id="PF07063">
    <property type="entry name" value="HGLS"/>
    <property type="match status" value="1"/>
</dbReference>
<dbReference type="RefSeq" id="XP_008793501.2">
    <property type="nucleotide sequence ID" value="XM_008795279.4"/>
</dbReference>
<dbReference type="GeneID" id="103709778"/>
<keyword evidence="3" id="KW-0560">Oxidoreductase</keyword>
<evidence type="ECO:0000256" key="3">
    <source>
        <dbReference type="ARBA" id="ARBA00023002"/>
    </source>
</evidence>
<protein>
    <recommendedName>
        <fullName evidence="6">2-oxoadipate dioxygenase/decarboxylase</fullName>
        <ecNumber evidence="6">1.13.11.93</ecNumber>
    </recommendedName>
    <alternativeName>
        <fullName evidence="7">2-hydroxyglutarate synthase</fullName>
    </alternativeName>
</protein>
<dbReference type="OrthoDB" id="1908993at2759"/>
<dbReference type="InterPro" id="IPR009770">
    <property type="entry name" value="HGLS"/>
</dbReference>
<evidence type="ECO:0000256" key="4">
    <source>
        <dbReference type="ARBA" id="ARBA00023004"/>
    </source>
</evidence>
<sequence>MEAVARVPIFLSASKPSRVSLPSLSSLSVAARPISNRRRNLRMAARSQATALADPPPKGAESFFRTIISSMEKVYMTRNPTAKAILDLVRSCDGDHICYDHFAFRTFGVEGYGIDSMAKVFMDFGYMPREELRFPTKKLKALWFAPPKIDYIDGGNGIDGPLPRIFISELLVDQMSSQSQEVIRKCIKTSGNGNEHASIASALGCLTWEKPLYSDYQQLARESEYAAWTLVNGYALNHVTISTHQLKSHIRNIKSLNEFIENHGFKLNSEGGTLKVSPDGLLLQSSTVADSTSFNFADGVTESVPCSYIEFAERLVLPQYKNLANDEIKEFHRRDGFEVGNADKIFESTSKDQLTRKAA</sequence>
<keyword evidence="2" id="KW-0223">Dioxygenase</keyword>
<dbReference type="GO" id="GO:0051213">
    <property type="term" value="F:dioxygenase activity"/>
    <property type="evidence" value="ECO:0007669"/>
    <property type="project" value="UniProtKB-KW"/>
</dbReference>
<keyword evidence="4" id="KW-0408">Iron</keyword>
<dbReference type="PANTHER" id="PTHR31136">
    <property type="entry name" value="DUF1338 DOMAIN-CONTAINING PROTEIN"/>
    <property type="match status" value="1"/>
</dbReference>
<reference evidence="8" key="1">
    <citation type="journal article" date="2019" name="Nat. Commun.">
        <title>Genome-wide association mapping of date palm fruit traits.</title>
        <authorList>
            <person name="Hazzouri K.M."/>
            <person name="Gros-Balthazard M."/>
            <person name="Flowers J.M."/>
            <person name="Copetti D."/>
            <person name="Lemansour A."/>
            <person name="Lebrun M."/>
            <person name="Masmoudi K."/>
            <person name="Ferrand S."/>
            <person name="Dhar M.I."/>
            <person name="Fresquez Z.A."/>
            <person name="Rosas U."/>
            <person name="Zhang J."/>
            <person name="Talag J."/>
            <person name="Lee S."/>
            <person name="Kudrna D."/>
            <person name="Powell R.F."/>
            <person name="Leitch I.J."/>
            <person name="Krueger R.R."/>
            <person name="Wing R.A."/>
            <person name="Amiri K.M.A."/>
            <person name="Purugganan M.D."/>
        </authorList>
    </citation>
    <scope>NUCLEOTIDE SEQUENCE [LARGE SCALE GENOMIC DNA]</scope>
    <source>
        <strain evidence="8">cv. Khalas</strain>
    </source>
</reference>
<comment type="cofactor">
    <cofactor evidence="1">
        <name>Fe(2+)</name>
        <dbReference type="ChEBI" id="CHEBI:29033"/>
    </cofactor>
</comment>